<reference evidence="1" key="1">
    <citation type="submission" date="2022-07" db="EMBL/GenBank/DDBJ databases">
        <title>Phylogenomic reconstructions and comparative analyses of Kickxellomycotina fungi.</title>
        <authorList>
            <person name="Reynolds N.K."/>
            <person name="Stajich J.E."/>
            <person name="Barry K."/>
            <person name="Grigoriev I.V."/>
            <person name="Crous P."/>
            <person name="Smith M.E."/>
        </authorList>
    </citation>
    <scope>NUCLEOTIDE SEQUENCE</scope>
    <source>
        <strain evidence="1">NRRL 5244</strain>
    </source>
</reference>
<protein>
    <submittedName>
        <fullName evidence="1">Uncharacterized protein</fullName>
    </submittedName>
</protein>
<feature type="non-terminal residue" evidence="1">
    <location>
        <position position="53"/>
    </location>
</feature>
<keyword evidence="2" id="KW-1185">Reference proteome</keyword>
<organism evidence="1 2">
    <name type="scientific">Linderina macrospora</name>
    <dbReference type="NCBI Taxonomy" id="4868"/>
    <lineage>
        <taxon>Eukaryota</taxon>
        <taxon>Fungi</taxon>
        <taxon>Fungi incertae sedis</taxon>
        <taxon>Zoopagomycota</taxon>
        <taxon>Kickxellomycotina</taxon>
        <taxon>Kickxellomycetes</taxon>
        <taxon>Kickxellales</taxon>
        <taxon>Kickxellaceae</taxon>
        <taxon>Linderina</taxon>
    </lineage>
</organism>
<name>A0ACC1IY01_9FUNG</name>
<gene>
    <name evidence="1" type="ORF">FBU59_007127</name>
</gene>
<dbReference type="Proteomes" id="UP001150603">
    <property type="component" value="Unassembled WGS sequence"/>
</dbReference>
<evidence type="ECO:0000313" key="1">
    <source>
        <dbReference type="EMBL" id="KAJ1928475.1"/>
    </source>
</evidence>
<proteinExistence type="predicted"/>
<comment type="caution">
    <text evidence="1">The sequence shown here is derived from an EMBL/GenBank/DDBJ whole genome shotgun (WGS) entry which is preliminary data.</text>
</comment>
<evidence type="ECO:0000313" key="2">
    <source>
        <dbReference type="Proteomes" id="UP001150603"/>
    </source>
</evidence>
<dbReference type="EMBL" id="JANBPW010006645">
    <property type="protein sequence ID" value="KAJ1928475.1"/>
    <property type="molecule type" value="Genomic_DNA"/>
</dbReference>
<accession>A0ACC1IY01</accession>
<sequence>MQFIVAAFAAFAAVAVAQESSSSIAPKSPFQVCLEATCPDNLNDVNCQATCKN</sequence>